<dbReference type="PANTHER" id="PTHR43761:SF1">
    <property type="entry name" value="D-ISOMER SPECIFIC 2-HYDROXYACID DEHYDROGENASE CATALYTIC DOMAIN-CONTAINING PROTEIN-RELATED"/>
    <property type="match status" value="1"/>
</dbReference>
<dbReference type="PANTHER" id="PTHR43761">
    <property type="entry name" value="D-ISOMER SPECIFIC 2-HYDROXYACID DEHYDROGENASE FAMILY PROTEIN (AFU_ORTHOLOGUE AFUA_1G13630)"/>
    <property type="match status" value="1"/>
</dbReference>
<evidence type="ECO:0000256" key="2">
    <source>
        <dbReference type="ARBA" id="ARBA00023002"/>
    </source>
</evidence>
<comment type="caution">
    <text evidence="7">The sequence shown here is derived from an EMBL/GenBank/DDBJ whole genome shotgun (WGS) entry which is preliminary data.</text>
</comment>
<dbReference type="CDD" id="cd05198">
    <property type="entry name" value="formate_dh_like"/>
    <property type="match status" value="1"/>
</dbReference>
<evidence type="ECO:0000259" key="6">
    <source>
        <dbReference type="Pfam" id="PF02826"/>
    </source>
</evidence>
<evidence type="ECO:0000259" key="5">
    <source>
        <dbReference type="Pfam" id="PF00389"/>
    </source>
</evidence>
<sequence>MAPSNPHIVAIEAIHCQMPDFDIPHSLSVHKWTQASELADRIKDATVIITTTIRLTARELDPSVTPRLQLIVAMATGTDHIDKAAAKARGIVVCNCPGSNIQSVSDHALGLYFATRRKLPILNQATTTVLPAPASDTEWKLTGSLRDRLRMSDSKGPLLSNEETMGIIGFGALGKRIAQMGQALGMTILAAERKGVSPRADRTAFEDVLKQSTVLVVTVPRSPETMDLISSDELRMMPPQALLLNVARGGIVNEAALLAALKEGSISGAATDVFEKEPAGQADSPLLGPQAEGLNLVLTPHLAWYAESTLTHLQRSVRLNVENWYAGKITNEITC</sequence>
<dbReference type="InterPro" id="IPR050418">
    <property type="entry name" value="D-iso_2-hydroxyacid_DH_PdxB"/>
</dbReference>
<evidence type="ECO:0000256" key="3">
    <source>
        <dbReference type="ARBA" id="ARBA00023027"/>
    </source>
</evidence>
<dbReference type="Proteomes" id="UP001146351">
    <property type="component" value="Unassembled WGS sequence"/>
</dbReference>
<evidence type="ECO:0000313" key="7">
    <source>
        <dbReference type="EMBL" id="KAJ5172817.1"/>
    </source>
</evidence>
<reference evidence="7" key="2">
    <citation type="journal article" date="2023" name="IMA Fungus">
        <title>Comparative genomic study of the Penicillium genus elucidates a diverse pangenome and 15 lateral gene transfer events.</title>
        <authorList>
            <person name="Petersen C."/>
            <person name="Sorensen T."/>
            <person name="Nielsen M.R."/>
            <person name="Sondergaard T.E."/>
            <person name="Sorensen J.L."/>
            <person name="Fitzpatrick D.A."/>
            <person name="Frisvad J.C."/>
            <person name="Nielsen K.L."/>
        </authorList>
    </citation>
    <scope>NUCLEOTIDE SEQUENCE</scope>
    <source>
        <strain evidence="7">IBT 21917</strain>
    </source>
</reference>
<dbReference type="InterPro" id="IPR006140">
    <property type="entry name" value="D-isomer_DH_NAD-bd"/>
</dbReference>
<dbReference type="EMBL" id="JAPQKO010000003">
    <property type="protein sequence ID" value="KAJ5172817.1"/>
    <property type="molecule type" value="Genomic_DNA"/>
</dbReference>
<dbReference type="InterPro" id="IPR036291">
    <property type="entry name" value="NAD(P)-bd_dom_sf"/>
</dbReference>
<evidence type="ECO:0000313" key="8">
    <source>
        <dbReference type="Proteomes" id="UP001146351"/>
    </source>
</evidence>
<dbReference type="InterPro" id="IPR006139">
    <property type="entry name" value="D-isomer_2_OHA_DH_cat_dom"/>
</dbReference>
<name>A0A9W9IFQ6_9EURO</name>
<dbReference type="OrthoDB" id="298012at2759"/>
<dbReference type="SUPFAM" id="SSF52283">
    <property type="entry name" value="Formate/glycerate dehydrogenase catalytic domain-like"/>
    <property type="match status" value="1"/>
</dbReference>
<organism evidence="7 8">
    <name type="scientific">Penicillium capsulatum</name>
    <dbReference type="NCBI Taxonomy" id="69766"/>
    <lineage>
        <taxon>Eukaryota</taxon>
        <taxon>Fungi</taxon>
        <taxon>Dikarya</taxon>
        <taxon>Ascomycota</taxon>
        <taxon>Pezizomycotina</taxon>
        <taxon>Eurotiomycetes</taxon>
        <taxon>Eurotiomycetidae</taxon>
        <taxon>Eurotiales</taxon>
        <taxon>Aspergillaceae</taxon>
        <taxon>Penicillium</taxon>
    </lineage>
</organism>
<dbReference type="Pfam" id="PF00389">
    <property type="entry name" value="2-Hacid_dh"/>
    <property type="match status" value="1"/>
</dbReference>
<keyword evidence="8" id="KW-1185">Reference proteome</keyword>
<dbReference type="Gene3D" id="3.40.50.720">
    <property type="entry name" value="NAD(P)-binding Rossmann-like Domain"/>
    <property type="match status" value="2"/>
</dbReference>
<gene>
    <name evidence="7" type="ORF">N7492_005410</name>
</gene>
<evidence type="ECO:0000256" key="1">
    <source>
        <dbReference type="ARBA" id="ARBA00005854"/>
    </source>
</evidence>
<reference evidence="7" key="1">
    <citation type="submission" date="2022-11" db="EMBL/GenBank/DDBJ databases">
        <authorList>
            <person name="Petersen C."/>
        </authorList>
    </citation>
    <scope>NUCLEOTIDE SEQUENCE</scope>
    <source>
        <strain evidence="7">IBT 21917</strain>
    </source>
</reference>
<evidence type="ECO:0000256" key="4">
    <source>
        <dbReference type="RuleBase" id="RU003719"/>
    </source>
</evidence>
<dbReference type="GO" id="GO:0051287">
    <property type="term" value="F:NAD binding"/>
    <property type="evidence" value="ECO:0007669"/>
    <property type="project" value="InterPro"/>
</dbReference>
<accession>A0A9W9IFQ6</accession>
<dbReference type="SUPFAM" id="SSF51735">
    <property type="entry name" value="NAD(P)-binding Rossmann-fold domains"/>
    <property type="match status" value="1"/>
</dbReference>
<feature type="domain" description="D-isomer specific 2-hydroxyacid dehydrogenase NAD-binding" evidence="6">
    <location>
        <begin position="161"/>
        <end position="303"/>
    </location>
</feature>
<keyword evidence="3" id="KW-0520">NAD</keyword>
<keyword evidence="2 4" id="KW-0560">Oxidoreductase</keyword>
<comment type="similarity">
    <text evidence="1 4">Belongs to the D-isomer specific 2-hydroxyacid dehydrogenase family.</text>
</comment>
<dbReference type="Pfam" id="PF02826">
    <property type="entry name" value="2-Hacid_dh_C"/>
    <property type="match status" value="1"/>
</dbReference>
<dbReference type="GO" id="GO:0016616">
    <property type="term" value="F:oxidoreductase activity, acting on the CH-OH group of donors, NAD or NADP as acceptor"/>
    <property type="evidence" value="ECO:0007669"/>
    <property type="project" value="InterPro"/>
</dbReference>
<protein>
    <submittedName>
        <fullName evidence="7">D-isomer specific 2-hydroxyacid dehydrogenase</fullName>
    </submittedName>
</protein>
<proteinExistence type="inferred from homology"/>
<feature type="domain" description="D-isomer specific 2-hydroxyacid dehydrogenase catalytic" evidence="5">
    <location>
        <begin position="26"/>
        <end position="331"/>
    </location>
</feature>
<dbReference type="AlphaFoldDB" id="A0A9W9IFQ6"/>